<evidence type="ECO:0000313" key="2">
    <source>
        <dbReference type="EMBL" id="CUS39883.1"/>
    </source>
</evidence>
<dbReference type="RefSeq" id="WP_175304735.1">
    <property type="nucleotide sequence ID" value="NZ_CZPZ01000036.1"/>
</dbReference>
<dbReference type="InterPro" id="IPR007497">
    <property type="entry name" value="SIMPL/DUF541"/>
</dbReference>
<dbReference type="STRING" id="1742973.COMA2_90062"/>
<dbReference type="PANTHER" id="PTHR34387">
    <property type="entry name" value="SLR1258 PROTEIN"/>
    <property type="match status" value="1"/>
</dbReference>
<reference evidence="3" key="1">
    <citation type="submission" date="2015-10" db="EMBL/GenBank/DDBJ databases">
        <authorList>
            <person name="Luecker S."/>
            <person name="Luecker S."/>
        </authorList>
    </citation>
    <scope>NUCLEOTIDE SEQUENCE [LARGE SCALE GENOMIC DNA]</scope>
</reference>
<gene>
    <name evidence="2" type="ORF">COMA2_90062</name>
</gene>
<dbReference type="GO" id="GO:0006974">
    <property type="term" value="P:DNA damage response"/>
    <property type="evidence" value="ECO:0007669"/>
    <property type="project" value="TreeGrafter"/>
</dbReference>
<keyword evidence="3" id="KW-1185">Reference proteome</keyword>
<sequence>MRIVWLLVLLLGIPLAAPAHDETKPETPTLTVSETGMTTHAPDTAYVTFGLDTPGKSLVETQRRNSAVMSKVLDRLRDLQIDKELIQTSSFTVSPQYRPPSNRPADAPPASPEIVGYIVGNMVTVEIRALDRVGTVIEEVLKAGANSFQGLHWGLRDEQSVRLSALKQAAVKAREKAAALSESLQVKLVRVVSVHEGGRPMIRPAASMARMAMDAGTGEVPISPGELKVEATVTLVYEIAPN</sequence>
<feature type="chain" id="PRO_5006624293" description="26 kDa periplasmic immunogenic protein" evidence="1">
    <location>
        <begin position="20"/>
        <end position="242"/>
    </location>
</feature>
<dbReference type="PANTHER" id="PTHR34387:SF2">
    <property type="entry name" value="SLR1258 PROTEIN"/>
    <property type="match status" value="1"/>
</dbReference>
<dbReference type="AlphaFoldDB" id="A0A0S4LVA2"/>
<dbReference type="InterPro" id="IPR052022">
    <property type="entry name" value="26kDa_periplasmic_antigen"/>
</dbReference>
<keyword evidence="1" id="KW-0732">Signal</keyword>
<evidence type="ECO:0000256" key="1">
    <source>
        <dbReference type="SAM" id="SignalP"/>
    </source>
</evidence>
<protein>
    <recommendedName>
        <fullName evidence="4">26 kDa periplasmic immunogenic protein</fullName>
    </recommendedName>
</protein>
<organism evidence="2 3">
    <name type="scientific">Candidatus Nitrospira nitrificans</name>
    <dbReference type="NCBI Taxonomy" id="1742973"/>
    <lineage>
        <taxon>Bacteria</taxon>
        <taxon>Pseudomonadati</taxon>
        <taxon>Nitrospirota</taxon>
        <taxon>Nitrospiria</taxon>
        <taxon>Nitrospirales</taxon>
        <taxon>Nitrospiraceae</taxon>
        <taxon>Nitrospira</taxon>
    </lineage>
</organism>
<evidence type="ECO:0000313" key="3">
    <source>
        <dbReference type="Proteomes" id="UP000198736"/>
    </source>
</evidence>
<evidence type="ECO:0008006" key="4">
    <source>
        <dbReference type="Google" id="ProtNLM"/>
    </source>
</evidence>
<name>A0A0S4LVA2_9BACT</name>
<dbReference type="EMBL" id="CZPZ01000036">
    <property type="protein sequence ID" value="CUS39883.1"/>
    <property type="molecule type" value="Genomic_DNA"/>
</dbReference>
<dbReference type="Proteomes" id="UP000198736">
    <property type="component" value="Unassembled WGS sequence"/>
</dbReference>
<proteinExistence type="predicted"/>
<dbReference type="Gene3D" id="3.30.110.170">
    <property type="entry name" value="Protein of unknown function (DUF541), domain 1"/>
    <property type="match status" value="1"/>
</dbReference>
<dbReference type="Pfam" id="PF04402">
    <property type="entry name" value="SIMPL"/>
    <property type="match status" value="1"/>
</dbReference>
<accession>A0A0S4LVA2</accession>
<dbReference type="Gene3D" id="3.30.70.2970">
    <property type="entry name" value="Protein of unknown function (DUF541), domain 2"/>
    <property type="match status" value="1"/>
</dbReference>
<feature type="signal peptide" evidence="1">
    <location>
        <begin position="1"/>
        <end position="19"/>
    </location>
</feature>